<dbReference type="AlphaFoldDB" id="A0A1V6YMR4"/>
<reference evidence="3" key="1">
    <citation type="journal article" date="2017" name="Nat. Microbiol.">
        <title>Global analysis of biosynthetic gene clusters reveals vast potential of secondary metabolite production in Penicillium species.</title>
        <authorList>
            <person name="Nielsen J.C."/>
            <person name="Grijseels S."/>
            <person name="Prigent S."/>
            <person name="Ji B."/>
            <person name="Dainat J."/>
            <person name="Nielsen K.F."/>
            <person name="Frisvad J.C."/>
            <person name="Workman M."/>
            <person name="Nielsen J."/>
        </authorList>
    </citation>
    <scope>NUCLEOTIDE SEQUENCE [LARGE SCALE GENOMIC DNA]</scope>
    <source>
        <strain evidence="3">IBT 13039</strain>
    </source>
</reference>
<sequence length="109" mass="11380">MASPQSWDRSLAALSLTKCHGDGNQLVKTITTKLPELDPAVAISTGATQIREAFTASQVPIVVDAYMVGLKAVFAITIAAFGVATVIGFFGSWKKLVTNELKKATGGAV</sequence>
<keyword evidence="1" id="KW-0812">Transmembrane</keyword>
<organism evidence="2 3">
    <name type="scientific">Penicillium nalgiovense</name>
    <dbReference type="NCBI Taxonomy" id="60175"/>
    <lineage>
        <taxon>Eukaryota</taxon>
        <taxon>Fungi</taxon>
        <taxon>Dikarya</taxon>
        <taxon>Ascomycota</taxon>
        <taxon>Pezizomycotina</taxon>
        <taxon>Eurotiomycetes</taxon>
        <taxon>Eurotiomycetidae</taxon>
        <taxon>Eurotiales</taxon>
        <taxon>Aspergillaceae</taxon>
        <taxon>Penicillium</taxon>
    </lineage>
</organism>
<proteinExistence type="predicted"/>
<dbReference type="EMBL" id="MOOB01000016">
    <property type="protein sequence ID" value="OQE88574.1"/>
    <property type="molecule type" value="Genomic_DNA"/>
</dbReference>
<accession>A0A1V6YMR4</accession>
<evidence type="ECO:0000313" key="2">
    <source>
        <dbReference type="EMBL" id="OQE88574.1"/>
    </source>
</evidence>
<protein>
    <submittedName>
        <fullName evidence="2">Uncharacterized protein</fullName>
    </submittedName>
</protein>
<feature type="transmembrane region" description="Helical" evidence="1">
    <location>
        <begin position="72"/>
        <end position="93"/>
    </location>
</feature>
<evidence type="ECO:0000256" key="1">
    <source>
        <dbReference type="SAM" id="Phobius"/>
    </source>
</evidence>
<keyword evidence="3" id="KW-1185">Reference proteome</keyword>
<comment type="caution">
    <text evidence="2">The sequence shown here is derived from an EMBL/GenBank/DDBJ whole genome shotgun (WGS) entry which is preliminary data.</text>
</comment>
<gene>
    <name evidence="2" type="ORF">PENNAL_c0016G04864</name>
</gene>
<name>A0A1V6YMR4_PENNA</name>
<keyword evidence="1" id="KW-0472">Membrane</keyword>
<keyword evidence="1" id="KW-1133">Transmembrane helix</keyword>
<dbReference type="Proteomes" id="UP000191691">
    <property type="component" value="Unassembled WGS sequence"/>
</dbReference>
<evidence type="ECO:0000313" key="3">
    <source>
        <dbReference type="Proteomes" id="UP000191691"/>
    </source>
</evidence>